<dbReference type="Gene3D" id="2.30.30.30">
    <property type="match status" value="1"/>
</dbReference>
<reference evidence="10" key="1">
    <citation type="submission" date="2014-01" db="EMBL/GenBank/DDBJ databases">
        <authorList>
            <person name="Aslett M."/>
        </authorList>
    </citation>
    <scope>NUCLEOTIDE SEQUENCE</scope>
</reference>
<comment type="similarity">
    <text evidence="1">Belongs to the eukaryotic ribosomal protein eL6 family.</text>
</comment>
<gene>
    <name evidence="10" type="ORF">TTRE_0000904601</name>
</gene>
<dbReference type="STRING" id="36087.A0A077ZK11"/>
<dbReference type="InterPro" id="IPR014722">
    <property type="entry name" value="Rib_uL2_dom2"/>
</dbReference>
<evidence type="ECO:0000256" key="7">
    <source>
        <dbReference type="ARBA" id="ARBA00046388"/>
    </source>
</evidence>
<feature type="domain" description="Large ribosomal subunit protein uL6 N-terminal" evidence="9">
    <location>
        <begin position="5"/>
        <end position="57"/>
    </location>
</feature>
<evidence type="ECO:0000256" key="3">
    <source>
        <dbReference type="ARBA" id="ARBA00023274"/>
    </source>
</evidence>
<evidence type="ECO:0000256" key="8">
    <source>
        <dbReference type="SAM" id="MobiDB-lite"/>
    </source>
</evidence>
<evidence type="ECO:0000256" key="2">
    <source>
        <dbReference type="ARBA" id="ARBA00022980"/>
    </source>
</evidence>
<organism evidence="10 11">
    <name type="scientific">Trichuris trichiura</name>
    <name type="common">Whipworm</name>
    <name type="synonym">Trichocephalus trichiurus</name>
    <dbReference type="NCBI Taxonomy" id="36087"/>
    <lineage>
        <taxon>Eukaryota</taxon>
        <taxon>Metazoa</taxon>
        <taxon>Ecdysozoa</taxon>
        <taxon>Nematoda</taxon>
        <taxon>Enoplea</taxon>
        <taxon>Dorylaimia</taxon>
        <taxon>Trichinellida</taxon>
        <taxon>Trichuridae</taxon>
        <taxon>Trichuris</taxon>
    </lineage>
</organism>
<dbReference type="Pfam" id="PF01159">
    <property type="entry name" value="Ribosomal_L6e"/>
    <property type="match status" value="1"/>
</dbReference>
<dbReference type="AlphaFoldDB" id="A0A077ZK11"/>
<reference evidence="10" key="2">
    <citation type="submission" date="2014-03" db="EMBL/GenBank/DDBJ databases">
        <title>The whipworm genome and dual-species transcriptomics of an intimate host-pathogen interaction.</title>
        <authorList>
            <person name="Foth B.J."/>
            <person name="Tsai I.J."/>
            <person name="Reid A.J."/>
            <person name="Bancroft A.J."/>
            <person name="Nichol S."/>
            <person name="Tracey A."/>
            <person name="Holroyd N."/>
            <person name="Cotton J.A."/>
            <person name="Stanley E.J."/>
            <person name="Zarowiecki M."/>
            <person name="Liu J.Z."/>
            <person name="Huckvale T."/>
            <person name="Cooper P.J."/>
            <person name="Grencis R.K."/>
            <person name="Berriman M."/>
        </authorList>
    </citation>
    <scope>NUCLEOTIDE SEQUENCE [LARGE SCALE GENOMIC DNA]</scope>
</reference>
<dbReference type="OrthoDB" id="2436667at2759"/>
<dbReference type="EMBL" id="HG807276">
    <property type="protein sequence ID" value="CDW60656.1"/>
    <property type="molecule type" value="Genomic_DNA"/>
</dbReference>
<dbReference type="SUPFAM" id="SSF50104">
    <property type="entry name" value="Translation proteins SH3-like domain"/>
    <property type="match status" value="1"/>
</dbReference>
<comment type="subunit">
    <text evidence="7">Component of the large ribosomal subunit. May bind IPO9 with low affinity.</text>
</comment>
<keyword evidence="2" id="KW-0689">Ribosomal protein</keyword>
<dbReference type="GO" id="GO:0000027">
    <property type="term" value="P:ribosomal large subunit assembly"/>
    <property type="evidence" value="ECO:0007669"/>
    <property type="project" value="TreeGrafter"/>
</dbReference>
<dbReference type="InterPro" id="IPR005568">
    <property type="entry name" value="Ribosomal_uL6_N"/>
</dbReference>
<dbReference type="GO" id="GO:0003735">
    <property type="term" value="F:structural constituent of ribosome"/>
    <property type="evidence" value="ECO:0007669"/>
    <property type="project" value="InterPro"/>
</dbReference>
<dbReference type="PANTHER" id="PTHR10715">
    <property type="entry name" value="60S RIBOSOMAL PROTEIN L6"/>
    <property type="match status" value="1"/>
</dbReference>
<evidence type="ECO:0000256" key="6">
    <source>
        <dbReference type="ARBA" id="ARBA00035351"/>
    </source>
</evidence>
<keyword evidence="3" id="KW-0687">Ribonucleoprotein</keyword>
<dbReference type="FunFam" id="2.30.30.30:FF:000014">
    <property type="entry name" value="60S ribosomal protein L6"/>
    <property type="match status" value="1"/>
</dbReference>
<evidence type="ECO:0000313" key="10">
    <source>
        <dbReference type="EMBL" id="CDW60656.1"/>
    </source>
</evidence>
<dbReference type="GO" id="GO:0003723">
    <property type="term" value="F:RNA binding"/>
    <property type="evidence" value="ECO:0007669"/>
    <property type="project" value="TreeGrafter"/>
</dbReference>
<accession>A0A077ZK11</accession>
<dbReference type="InterPro" id="IPR000915">
    <property type="entry name" value="60S_ribosomal_eL6"/>
</dbReference>
<dbReference type="GO" id="GO:0002181">
    <property type="term" value="P:cytoplasmic translation"/>
    <property type="evidence" value="ECO:0007669"/>
    <property type="project" value="TreeGrafter"/>
</dbReference>
<dbReference type="GO" id="GO:0022625">
    <property type="term" value="C:cytosolic large ribosomal subunit"/>
    <property type="evidence" value="ECO:0007669"/>
    <property type="project" value="TreeGrafter"/>
</dbReference>
<dbReference type="Pfam" id="PF03868">
    <property type="entry name" value="Ribosomal_L6e_N"/>
    <property type="match status" value="1"/>
</dbReference>
<evidence type="ECO:0000256" key="4">
    <source>
        <dbReference type="ARBA" id="ARBA00034092"/>
    </source>
</evidence>
<evidence type="ECO:0000313" key="11">
    <source>
        <dbReference type="Proteomes" id="UP000030665"/>
    </source>
</evidence>
<comment type="function">
    <text evidence="4">Component of the large ribosomal subunit. The ribosome is a large ribonucleoprotein complex responsible for the synthesis of proteins in the cell.</text>
</comment>
<sequence>MAEEKKKKPRRKPVRNSPLGKSGLMRFSRARMYEKRAVFKRISKKPPVPEKRKPKQRYISKPIGGDKNGKRRRILKRKPVSAVPKLYSVVRRRPHKELAPKKLFKNHQRKLKPSLTPGTIVITLAGLHRGKRCVFLKQLKSGLLLVTGPLKLNGCPLRRINQIYVIGTKTKLDLGGFRVPKRLNDDYFRRVKAKKQKKNEADIFAVKKERYKVSEIRKRDQAKVDKAIFAAIKKRDDKREICGYLATPWGLQKGQFPHEMVF</sequence>
<dbReference type="Proteomes" id="UP000030665">
    <property type="component" value="Unassembled WGS sequence"/>
</dbReference>
<feature type="region of interest" description="Disordered" evidence="8">
    <location>
        <begin position="1"/>
        <end position="71"/>
    </location>
</feature>
<evidence type="ECO:0000256" key="5">
    <source>
        <dbReference type="ARBA" id="ARBA00035233"/>
    </source>
</evidence>
<evidence type="ECO:0000256" key="1">
    <source>
        <dbReference type="ARBA" id="ARBA00010592"/>
    </source>
</evidence>
<dbReference type="PANTHER" id="PTHR10715:SF0">
    <property type="entry name" value="LARGE RIBOSOMAL SUBUNIT PROTEIN EL6"/>
    <property type="match status" value="1"/>
</dbReference>
<protein>
    <recommendedName>
        <fullName evidence="5">Large ribosomal subunit protein eL6</fullName>
    </recommendedName>
    <alternativeName>
        <fullName evidence="6">60S ribosomal protein L6</fullName>
    </alternativeName>
</protein>
<proteinExistence type="inferred from homology"/>
<evidence type="ECO:0000259" key="9">
    <source>
        <dbReference type="Pfam" id="PF03868"/>
    </source>
</evidence>
<dbReference type="CDD" id="cd13156">
    <property type="entry name" value="KOW_RPL6"/>
    <property type="match status" value="1"/>
</dbReference>
<name>A0A077ZK11_TRITR</name>
<dbReference type="InterPro" id="IPR041997">
    <property type="entry name" value="Ribosomal_eL6_KOW"/>
</dbReference>
<keyword evidence="11" id="KW-1185">Reference proteome</keyword>
<dbReference type="InterPro" id="IPR008991">
    <property type="entry name" value="Translation_prot_SH3-like_sf"/>
</dbReference>